<dbReference type="InterPro" id="IPR021848">
    <property type="entry name" value="HODM_asu-like"/>
</dbReference>
<evidence type="ECO:0008006" key="3">
    <source>
        <dbReference type="Google" id="ProtNLM"/>
    </source>
</evidence>
<organism evidence="1 2">
    <name type="scientific">Pseudomonas oryzae</name>
    <dbReference type="NCBI Taxonomy" id="1392877"/>
    <lineage>
        <taxon>Bacteria</taxon>
        <taxon>Pseudomonadati</taxon>
        <taxon>Pseudomonadota</taxon>
        <taxon>Gammaproteobacteria</taxon>
        <taxon>Pseudomonadales</taxon>
        <taxon>Pseudomonadaceae</taxon>
        <taxon>Pseudomonas</taxon>
    </lineage>
</organism>
<sequence>MNAIFKQHETYRDDYSYANSRDCVLRLPFPYPEDQYMYSMNVEPHVPFGEGALKAALDIDEHYVTECRERALALEAQPGAHYVSLPHMLEAQWDLLELIMESYSRDFPAHFSLEKNGSQWHWINRPLGIDQTFTFGDTSTLPMEPMEYITRQAQGEFILLEERDNTLVIGAGMATQRADYSLRFNLGMSFMEFHGPVPKLHEMGILERALKFLLRLRPGHPVRRTNWSLTVHPRMETSAETLPDWAPDRTIVTAKNAGELVNLRIELQPLHRLPRSNAVLFPVRTYLVSLQELATFAPQWAKRMHRVLKTLDQELVDYKGFTRYRDAAVAWLAQYDDGLPVDAAHPDKPLSR</sequence>
<dbReference type="Proteomes" id="UP000243359">
    <property type="component" value="Chromosome I"/>
</dbReference>
<reference evidence="2" key="1">
    <citation type="submission" date="2016-10" db="EMBL/GenBank/DDBJ databases">
        <authorList>
            <person name="Varghese N."/>
            <person name="Submissions S."/>
        </authorList>
    </citation>
    <scope>NUCLEOTIDE SEQUENCE [LARGE SCALE GENOMIC DNA]</scope>
    <source>
        <strain evidence="2">KCTC 32247</strain>
    </source>
</reference>
<accession>A0A1H1NF13</accession>
<evidence type="ECO:0000313" key="1">
    <source>
        <dbReference type="EMBL" id="SDR97380.1"/>
    </source>
</evidence>
<dbReference type="OrthoDB" id="5242510at2"/>
<evidence type="ECO:0000313" key="2">
    <source>
        <dbReference type="Proteomes" id="UP000243359"/>
    </source>
</evidence>
<dbReference type="Pfam" id="PF11927">
    <property type="entry name" value="HODM_asu-like"/>
    <property type="match status" value="1"/>
</dbReference>
<dbReference type="RefSeq" id="WP_090347703.1">
    <property type="nucleotide sequence ID" value="NZ_LT629751.1"/>
</dbReference>
<proteinExistence type="predicted"/>
<gene>
    <name evidence="1" type="ORF">SAMN05216221_0784</name>
</gene>
<dbReference type="AlphaFoldDB" id="A0A1H1NF13"/>
<keyword evidence="2" id="KW-1185">Reference proteome</keyword>
<dbReference type="STRING" id="1392877.SAMN05216221_0784"/>
<name>A0A1H1NF13_9PSED</name>
<protein>
    <recommendedName>
        <fullName evidence="3">DUF3445 domain-containing protein</fullName>
    </recommendedName>
</protein>
<dbReference type="EMBL" id="LT629751">
    <property type="protein sequence ID" value="SDR97380.1"/>
    <property type="molecule type" value="Genomic_DNA"/>
</dbReference>